<dbReference type="InterPro" id="IPR003131">
    <property type="entry name" value="T1-type_BTB"/>
</dbReference>
<dbReference type="Gene3D" id="1.20.120.350">
    <property type="entry name" value="Voltage-gated potassium channels. Chain C"/>
    <property type="match status" value="1"/>
</dbReference>
<dbReference type="InterPro" id="IPR028325">
    <property type="entry name" value="VG_K_chnl"/>
</dbReference>
<evidence type="ECO:0000256" key="2">
    <source>
        <dbReference type="ARBA" id="ARBA00022448"/>
    </source>
</evidence>
<sequence>MVPKCADEGAAAETATVPMPSPSAVVVIEPTLKKEKRRGETDNGKRQRKDEKEEDEQQNMGEEEEHREQQRHQESANIGEEAGDEAANVGKRHRRRRFRRCLPPDGAGGLCAAVALDISALRRRAHSEGHIQQQQQSHPSSSLGTLSPAEQQQHQLEDNPLNQQQQHRFFRFCHAGAKPSAASSPPSPKHSARSAAPAAVHRVPYDDSSTDDSRATTTTVSNRYLKCPQRGGESSSGELVPKAVADAAALLGSANGTATTTAAASATGEERDLVVTINVSGVHFQTFESTLRRFPDSLLGNPEKRKELWNDQLHEIFLDRSSQCFEAILHVYRSGGQVIRPASIPVELFIDELVFYELKDDVWANFCESEGCRVQSAYIKPSNRFQRKIWDLMEHPDTSPLARIIATLSVAVIIISTVSFCLESIPELKPAETSREWSSPFFWIEFFCCLWFSIELIVRFLASPSKTEFMKSFLNVLDFIAVTPFFVNLMLHNNEFSSVAPSIVRPSSSSTVSSSSSSSSSSASSSSSTSFAVLRIVRLVRVFRIFKLSRHFTGLQVLGKTFRASVQEFFLLVFFLGIALVLFSSGVYFAEQSEPNTKFTSIPASFWYVLATMTTVGYGDLVPHGVYGKIVGSCCALIGVLTLALPVPIIVANFKRFYRQEIILAKMYEQNPPPKQVKAIIMHARAEEESINAPILDDGPKAVAPSLRTSAGEIAQQKISV</sequence>
<feature type="compositionally biased region" description="Basic and acidic residues" evidence="12">
    <location>
        <begin position="64"/>
        <end position="74"/>
    </location>
</feature>
<feature type="transmembrane region" description="Helical" evidence="13">
    <location>
        <begin position="440"/>
        <end position="461"/>
    </location>
</feature>
<evidence type="ECO:0000256" key="5">
    <source>
        <dbReference type="ARBA" id="ARBA00022826"/>
    </source>
</evidence>
<dbReference type="FunFam" id="1.10.287.70:FF:000002">
    <property type="entry name" value="Potassium voltage-gated channel subfamily a member"/>
    <property type="match status" value="1"/>
</dbReference>
<evidence type="ECO:0000256" key="13">
    <source>
        <dbReference type="SAM" id="Phobius"/>
    </source>
</evidence>
<dbReference type="Pfam" id="PF00520">
    <property type="entry name" value="Ion_trans"/>
    <property type="match status" value="1"/>
</dbReference>
<reference evidence="15 16" key="1">
    <citation type="submission" date="2024-10" db="EMBL/GenBank/DDBJ databases">
        <authorList>
            <person name="Kim D."/>
        </authorList>
    </citation>
    <scope>NUCLEOTIDE SEQUENCE [LARGE SCALE GENOMIC DNA]</scope>
    <source>
        <strain evidence="15">Taebaek</strain>
    </source>
</reference>
<evidence type="ECO:0000256" key="10">
    <source>
        <dbReference type="ARBA" id="ARBA00023136"/>
    </source>
</evidence>
<keyword evidence="3" id="KW-0633">Potassium transport</keyword>
<comment type="caution">
    <text evidence="15">The sequence shown here is derived from an EMBL/GenBank/DDBJ whole genome shotgun (WGS) entry which is preliminary data.</text>
</comment>
<dbReference type="SMART" id="SM00225">
    <property type="entry name" value="BTB"/>
    <property type="match status" value="1"/>
</dbReference>
<evidence type="ECO:0000256" key="1">
    <source>
        <dbReference type="ARBA" id="ARBA00004141"/>
    </source>
</evidence>
<keyword evidence="2" id="KW-0813">Transport</keyword>
<dbReference type="PRINTS" id="PR01496">
    <property type="entry name" value="SHAKERCHANEL"/>
</dbReference>
<protein>
    <recommendedName>
        <fullName evidence="14">BTB domain-containing protein</fullName>
    </recommendedName>
</protein>
<dbReference type="PRINTS" id="PR00169">
    <property type="entry name" value="KCHANNEL"/>
</dbReference>
<keyword evidence="16" id="KW-1185">Reference proteome</keyword>
<feature type="compositionally biased region" description="Low complexity" evidence="12">
    <location>
        <begin position="130"/>
        <end position="142"/>
    </location>
</feature>
<name>A0ABD2KLV7_HETSC</name>
<keyword evidence="10 13" id="KW-0472">Membrane</keyword>
<evidence type="ECO:0000259" key="14">
    <source>
        <dbReference type="SMART" id="SM00225"/>
    </source>
</evidence>
<evidence type="ECO:0000256" key="11">
    <source>
        <dbReference type="ARBA" id="ARBA00023303"/>
    </source>
</evidence>
<dbReference type="InterPro" id="IPR027359">
    <property type="entry name" value="Volt_channel_dom_sf"/>
</dbReference>
<evidence type="ECO:0000256" key="7">
    <source>
        <dbReference type="ARBA" id="ARBA00022958"/>
    </source>
</evidence>
<keyword evidence="8 13" id="KW-1133">Transmembrane helix</keyword>
<dbReference type="GO" id="GO:0034702">
    <property type="term" value="C:monoatomic ion channel complex"/>
    <property type="evidence" value="ECO:0007669"/>
    <property type="project" value="UniProtKB-KW"/>
</dbReference>
<organism evidence="15 16">
    <name type="scientific">Heterodera schachtii</name>
    <name type="common">Sugarbeet cyst nematode worm</name>
    <name type="synonym">Tylenchus schachtii</name>
    <dbReference type="NCBI Taxonomy" id="97005"/>
    <lineage>
        <taxon>Eukaryota</taxon>
        <taxon>Metazoa</taxon>
        <taxon>Ecdysozoa</taxon>
        <taxon>Nematoda</taxon>
        <taxon>Chromadorea</taxon>
        <taxon>Rhabditida</taxon>
        <taxon>Tylenchina</taxon>
        <taxon>Tylenchomorpha</taxon>
        <taxon>Tylenchoidea</taxon>
        <taxon>Heteroderidae</taxon>
        <taxon>Heteroderinae</taxon>
        <taxon>Heterodera</taxon>
    </lineage>
</organism>
<feature type="transmembrane region" description="Helical" evidence="13">
    <location>
        <begin position="569"/>
        <end position="590"/>
    </location>
</feature>
<dbReference type="InterPro" id="IPR011333">
    <property type="entry name" value="SKP1/BTB/POZ_sf"/>
</dbReference>
<dbReference type="InterPro" id="IPR003972">
    <property type="entry name" value="K_chnl_volt-dep_Kv1"/>
</dbReference>
<feature type="region of interest" description="Disordered" evidence="12">
    <location>
        <begin position="1"/>
        <end position="94"/>
    </location>
</feature>
<accession>A0ABD2KLV7</accession>
<dbReference type="Pfam" id="PF02214">
    <property type="entry name" value="BTB_2"/>
    <property type="match status" value="1"/>
</dbReference>
<feature type="region of interest" description="Disordered" evidence="12">
    <location>
        <begin position="501"/>
        <end position="526"/>
    </location>
</feature>
<evidence type="ECO:0000256" key="8">
    <source>
        <dbReference type="ARBA" id="ARBA00022989"/>
    </source>
</evidence>
<dbReference type="InterPro" id="IPR000210">
    <property type="entry name" value="BTB/POZ_dom"/>
</dbReference>
<feature type="domain" description="BTB" evidence="14">
    <location>
        <begin position="273"/>
        <end position="373"/>
    </location>
</feature>
<evidence type="ECO:0000256" key="9">
    <source>
        <dbReference type="ARBA" id="ARBA00023065"/>
    </source>
</evidence>
<feature type="region of interest" description="Disordered" evidence="12">
    <location>
        <begin position="125"/>
        <end position="155"/>
    </location>
</feature>
<feature type="compositionally biased region" description="Basic and acidic residues" evidence="12">
    <location>
        <begin position="31"/>
        <end position="51"/>
    </location>
</feature>
<evidence type="ECO:0000313" key="15">
    <source>
        <dbReference type="EMBL" id="KAL3103759.1"/>
    </source>
</evidence>
<keyword evidence="7" id="KW-0630">Potassium</keyword>
<feature type="compositionally biased region" description="Low complexity" evidence="12">
    <location>
        <begin position="193"/>
        <end position="202"/>
    </location>
</feature>
<dbReference type="SUPFAM" id="SSF54695">
    <property type="entry name" value="POZ domain"/>
    <property type="match status" value="1"/>
</dbReference>
<evidence type="ECO:0000256" key="4">
    <source>
        <dbReference type="ARBA" id="ARBA00022692"/>
    </source>
</evidence>
<dbReference type="GO" id="GO:0005267">
    <property type="term" value="F:potassium channel activity"/>
    <property type="evidence" value="ECO:0007669"/>
    <property type="project" value="UniProtKB-KW"/>
</dbReference>
<proteinExistence type="predicted"/>
<dbReference type="Proteomes" id="UP001620645">
    <property type="component" value="Unassembled WGS sequence"/>
</dbReference>
<feature type="compositionally biased region" description="Polar residues" evidence="12">
    <location>
        <begin position="143"/>
        <end position="154"/>
    </location>
</feature>
<feature type="region of interest" description="Disordered" evidence="12">
    <location>
        <begin position="177"/>
        <end position="219"/>
    </location>
</feature>
<feature type="transmembrane region" description="Helical" evidence="13">
    <location>
        <begin position="602"/>
        <end position="618"/>
    </location>
</feature>
<keyword evidence="5" id="KW-0631">Potassium channel</keyword>
<dbReference type="InterPro" id="IPR003968">
    <property type="entry name" value="K_chnl_volt-dep_Kv"/>
</dbReference>
<dbReference type="SUPFAM" id="SSF81324">
    <property type="entry name" value="Voltage-gated potassium channels"/>
    <property type="match status" value="1"/>
</dbReference>
<gene>
    <name evidence="15" type="ORF">niasHS_001361</name>
</gene>
<dbReference type="PANTHER" id="PTHR11537:SF113">
    <property type="entry name" value="POTASSIUM VOLTAGE-GATED CHANNEL PROTEIN SHAKER"/>
    <property type="match status" value="1"/>
</dbReference>
<dbReference type="Gene3D" id="3.30.710.10">
    <property type="entry name" value="Potassium Channel Kv1.1, Chain A"/>
    <property type="match status" value="1"/>
</dbReference>
<feature type="compositionally biased region" description="Acidic residues" evidence="12">
    <location>
        <begin position="52"/>
        <end position="63"/>
    </location>
</feature>
<feature type="transmembrane region" description="Helical" evidence="13">
    <location>
        <begin position="401"/>
        <end position="420"/>
    </location>
</feature>
<evidence type="ECO:0000256" key="3">
    <source>
        <dbReference type="ARBA" id="ARBA00022538"/>
    </source>
</evidence>
<keyword evidence="4 13" id="KW-0812">Transmembrane</keyword>
<comment type="subcellular location">
    <subcellularLocation>
        <location evidence="1">Membrane</location>
        <topology evidence="1">Multi-pass membrane protein</topology>
    </subcellularLocation>
</comment>
<dbReference type="EMBL" id="JBICCN010000011">
    <property type="protein sequence ID" value="KAL3103759.1"/>
    <property type="molecule type" value="Genomic_DNA"/>
</dbReference>
<dbReference type="PANTHER" id="PTHR11537">
    <property type="entry name" value="VOLTAGE-GATED POTASSIUM CHANNEL"/>
    <property type="match status" value="1"/>
</dbReference>
<dbReference type="Gene3D" id="1.10.287.70">
    <property type="match status" value="1"/>
</dbReference>
<dbReference type="PRINTS" id="PR01491">
    <property type="entry name" value="KVCHANNEL"/>
</dbReference>
<dbReference type="InterPro" id="IPR005821">
    <property type="entry name" value="Ion_trans_dom"/>
</dbReference>
<evidence type="ECO:0000256" key="6">
    <source>
        <dbReference type="ARBA" id="ARBA00022882"/>
    </source>
</evidence>
<feature type="transmembrane region" description="Helical" evidence="13">
    <location>
        <begin position="630"/>
        <end position="654"/>
    </location>
</feature>
<keyword evidence="11" id="KW-0407">Ion channel</keyword>
<keyword evidence="6" id="KW-0851">Voltage-gated channel</keyword>
<dbReference type="AlphaFoldDB" id="A0ABD2KLV7"/>
<keyword evidence="9" id="KW-0406">Ion transport</keyword>
<evidence type="ECO:0000313" key="16">
    <source>
        <dbReference type="Proteomes" id="UP001620645"/>
    </source>
</evidence>
<evidence type="ECO:0000256" key="12">
    <source>
        <dbReference type="SAM" id="MobiDB-lite"/>
    </source>
</evidence>